<reference evidence="1 2" key="1">
    <citation type="submission" date="2013-03" db="EMBL/GenBank/DDBJ databases">
        <title>The Genome Sequence of Exophiala aquamarina CBS 119918.</title>
        <authorList>
            <consortium name="The Broad Institute Genomics Platform"/>
            <person name="Cuomo C."/>
            <person name="de Hoog S."/>
            <person name="Gorbushina A."/>
            <person name="Walker B."/>
            <person name="Young S.K."/>
            <person name="Zeng Q."/>
            <person name="Gargeya S."/>
            <person name="Fitzgerald M."/>
            <person name="Haas B."/>
            <person name="Abouelleil A."/>
            <person name="Allen A.W."/>
            <person name="Alvarado L."/>
            <person name="Arachchi H.M."/>
            <person name="Berlin A.M."/>
            <person name="Chapman S.B."/>
            <person name="Gainer-Dewar J."/>
            <person name="Goldberg J."/>
            <person name="Griggs A."/>
            <person name="Gujja S."/>
            <person name="Hansen M."/>
            <person name="Howarth C."/>
            <person name="Imamovic A."/>
            <person name="Ireland A."/>
            <person name="Larimer J."/>
            <person name="McCowan C."/>
            <person name="Murphy C."/>
            <person name="Pearson M."/>
            <person name="Poon T.W."/>
            <person name="Priest M."/>
            <person name="Roberts A."/>
            <person name="Saif S."/>
            <person name="Shea T."/>
            <person name="Sisk P."/>
            <person name="Sykes S."/>
            <person name="Wortman J."/>
            <person name="Nusbaum C."/>
            <person name="Birren B."/>
        </authorList>
    </citation>
    <scope>NUCLEOTIDE SEQUENCE [LARGE SCALE GENOMIC DNA]</scope>
    <source>
        <strain evidence="1 2">CBS 119918</strain>
    </source>
</reference>
<proteinExistence type="predicted"/>
<protein>
    <submittedName>
        <fullName evidence="1">Uncharacterized protein</fullName>
    </submittedName>
</protein>
<dbReference type="GeneID" id="25283841"/>
<gene>
    <name evidence="1" type="ORF">A1O9_08931</name>
</gene>
<evidence type="ECO:0000313" key="1">
    <source>
        <dbReference type="EMBL" id="KEF55277.1"/>
    </source>
</evidence>
<evidence type="ECO:0000313" key="2">
    <source>
        <dbReference type="Proteomes" id="UP000027920"/>
    </source>
</evidence>
<dbReference type="AlphaFoldDB" id="A0A072P6G1"/>
<accession>A0A072P6G1</accession>
<dbReference type="Proteomes" id="UP000027920">
    <property type="component" value="Unassembled WGS sequence"/>
</dbReference>
<dbReference type="RefSeq" id="XP_013257867.1">
    <property type="nucleotide sequence ID" value="XM_013402413.1"/>
</dbReference>
<dbReference type="HOGENOM" id="CLU_2622046_0_0_1"/>
<keyword evidence="2" id="KW-1185">Reference proteome</keyword>
<comment type="caution">
    <text evidence="1">The sequence shown here is derived from an EMBL/GenBank/DDBJ whole genome shotgun (WGS) entry which is preliminary data.</text>
</comment>
<dbReference type="EMBL" id="AMGV01000008">
    <property type="protein sequence ID" value="KEF55277.1"/>
    <property type="molecule type" value="Genomic_DNA"/>
</dbReference>
<sequence length="78" mass="8998">MSQEPKELKPLPENVLTETQLENATGYVVDREEEKKVVRKLDRVILPLMAFVYFFQCKSDLNPPPPPKQSSNLQENLV</sequence>
<organism evidence="1 2">
    <name type="scientific">Exophiala aquamarina CBS 119918</name>
    <dbReference type="NCBI Taxonomy" id="1182545"/>
    <lineage>
        <taxon>Eukaryota</taxon>
        <taxon>Fungi</taxon>
        <taxon>Dikarya</taxon>
        <taxon>Ascomycota</taxon>
        <taxon>Pezizomycotina</taxon>
        <taxon>Eurotiomycetes</taxon>
        <taxon>Chaetothyriomycetidae</taxon>
        <taxon>Chaetothyriales</taxon>
        <taxon>Herpotrichiellaceae</taxon>
        <taxon>Exophiala</taxon>
    </lineage>
</organism>
<name>A0A072P6G1_9EURO</name>
<dbReference type="VEuPathDB" id="FungiDB:A1O9_08931"/>